<dbReference type="Proteomes" id="UP000191144">
    <property type="component" value="Chromosome G"/>
</dbReference>
<dbReference type="GO" id="GO:0034727">
    <property type="term" value="P:piecemeal microautophagy of the nucleus"/>
    <property type="evidence" value="ECO:0007669"/>
    <property type="project" value="TreeGrafter"/>
</dbReference>
<dbReference type="GO" id="GO:0016485">
    <property type="term" value="P:protein processing"/>
    <property type="evidence" value="ECO:0007669"/>
    <property type="project" value="TreeGrafter"/>
</dbReference>
<dbReference type="GO" id="GO:0005634">
    <property type="term" value="C:nucleus"/>
    <property type="evidence" value="ECO:0007669"/>
    <property type="project" value="UniProtKB-SubCell"/>
</dbReference>
<keyword evidence="15" id="KW-1185">Reference proteome</keyword>
<dbReference type="GO" id="GO:0000423">
    <property type="term" value="P:mitophagy"/>
    <property type="evidence" value="ECO:0007669"/>
    <property type="project" value="TreeGrafter"/>
</dbReference>
<dbReference type="InterPro" id="IPR038765">
    <property type="entry name" value="Papain-like_cys_pep_sf"/>
</dbReference>
<dbReference type="EMBL" id="LT598484">
    <property type="protein sequence ID" value="SCV00059.1"/>
    <property type="molecule type" value="Genomic_DNA"/>
</dbReference>
<sequence length="470" mass="52276">MEFFQRVSQQLFELDNTDTQHELVILGETYAAVDKNGAQPEIETTTGVFGQMFGKDRGWNSRFLASVRKLLHFTYRTKFEPIPKDPAGPSPMNLGTLFKDNPLNSIESAINHPDCFCSDIGWGCMIRTGQALLGNALQRLRNMAGANDACERETQIIGWFEDRYAAPFSLHNFVKEGAKLSHKPPGEWFGPSATSRSIQSLVHGFPACGIDKCVISTDSADVYEEDMEPIFAKDPNTVVLLLLGVKLGLSKVNARYWDDIRHILKSPHSVGIAGGRPSSSLYFFGYQDEYLFYLDPHTSQLDLSSLDSSQEKFNSVHSQRFNKIHFSDLDPSMLIGVLVQGLTDWEALKSDVSWSQIIHVSPSRPQNYFLEDDGVVSESDEEEEPPGARNSTLGGEYIDVIAPMDQQADRYATDDDFQDVQCKNQNILVVGDEDSTSPDTEVERVLVGQETVPLALPPEPQQPATAPVCD</sequence>
<keyword evidence="3" id="KW-0813">Transport</keyword>
<dbReference type="SUPFAM" id="SSF54001">
    <property type="entry name" value="Cysteine proteinases"/>
    <property type="match status" value="1"/>
</dbReference>
<keyword evidence="6 11" id="KW-0378">Hydrolase</keyword>
<dbReference type="GO" id="GO:0000045">
    <property type="term" value="P:autophagosome assembly"/>
    <property type="evidence" value="ECO:0007669"/>
    <property type="project" value="TreeGrafter"/>
</dbReference>
<dbReference type="GO" id="GO:0019786">
    <property type="term" value="F:protein-phosphatidylethanolamide deconjugating activity"/>
    <property type="evidence" value="ECO:0007669"/>
    <property type="project" value="InterPro"/>
</dbReference>
<organism evidence="14 15">
    <name type="scientific">Lachancea meyersii CBS 8951</name>
    <dbReference type="NCBI Taxonomy" id="1266667"/>
    <lineage>
        <taxon>Eukaryota</taxon>
        <taxon>Fungi</taxon>
        <taxon>Dikarya</taxon>
        <taxon>Ascomycota</taxon>
        <taxon>Saccharomycotina</taxon>
        <taxon>Saccharomycetes</taxon>
        <taxon>Saccharomycetales</taxon>
        <taxon>Saccharomycetaceae</taxon>
        <taxon>Lachancea</taxon>
    </lineage>
</organism>
<dbReference type="PANTHER" id="PTHR22624">
    <property type="entry name" value="CYSTEINE PROTEASE ATG4"/>
    <property type="match status" value="1"/>
</dbReference>
<evidence type="ECO:0000313" key="15">
    <source>
        <dbReference type="Proteomes" id="UP000191144"/>
    </source>
</evidence>
<protein>
    <recommendedName>
        <fullName evidence="11">Cysteine protease</fullName>
        <ecNumber evidence="11">3.4.22.-</ecNumber>
    </recommendedName>
</protein>
<keyword evidence="9" id="KW-0072">Autophagy</keyword>
<evidence type="ECO:0000259" key="13">
    <source>
        <dbReference type="Pfam" id="PF03416"/>
    </source>
</evidence>
<dbReference type="OrthoDB" id="2960936at2759"/>
<evidence type="ECO:0000256" key="12">
    <source>
        <dbReference type="SAM" id="MobiDB-lite"/>
    </source>
</evidence>
<evidence type="ECO:0000256" key="10">
    <source>
        <dbReference type="ARBA" id="ARBA00029362"/>
    </source>
</evidence>
<comment type="function">
    <text evidence="11">Required for selective autophagic degradation of the nucleus (nucleophagy) as well as for mitophagy which contributes to regulate mitochondrial quantity and quality by eliminating the mitochondria to a basal level to fulfill cellular energy requirements and preventing excess ROS production.</text>
</comment>
<evidence type="ECO:0000256" key="7">
    <source>
        <dbReference type="ARBA" id="ARBA00022807"/>
    </source>
</evidence>
<dbReference type="AlphaFoldDB" id="A0A1G4K7Z0"/>
<comment type="subcellular location">
    <subcellularLocation>
        <location evidence="11">Nucleus</location>
    </subcellularLocation>
    <subcellularLocation>
        <location evidence="11">Cytoplasm</location>
    </subcellularLocation>
    <subcellularLocation>
        <location evidence="1">Preautophagosomal structure</location>
    </subcellularLocation>
</comment>
<evidence type="ECO:0000256" key="5">
    <source>
        <dbReference type="ARBA" id="ARBA00022670"/>
    </source>
</evidence>
<evidence type="ECO:0000256" key="9">
    <source>
        <dbReference type="ARBA" id="ARBA00023006"/>
    </source>
</evidence>
<dbReference type="GO" id="GO:0004197">
    <property type="term" value="F:cysteine-type endopeptidase activity"/>
    <property type="evidence" value="ECO:0007669"/>
    <property type="project" value="TreeGrafter"/>
</dbReference>
<reference evidence="15" key="1">
    <citation type="submission" date="2016-03" db="EMBL/GenBank/DDBJ databases">
        <authorList>
            <person name="Devillers Hugo."/>
        </authorList>
    </citation>
    <scope>NUCLEOTIDE SEQUENCE [LARGE SCALE GENOMIC DNA]</scope>
</reference>
<feature type="domain" description="Peptidase C54 catalytic" evidence="13">
    <location>
        <begin position="61"/>
        <end position="350"/>
    </location>
</feature>
<dbReference type="InterPro" id="IPR046792">
    <property type="entry name" value="Peptidase_C54_cat"/>
</dbReference>
<accession>A0A1G4K7Z0</accession>
<dbReference type="GO" id="GO:0035973">
    <property type="term" value="P:aggrephagy"/>
    <property type="evidence" value="ECO:0007669"/>
    <property type="project" value="TreeGrafter"/>
</dbReference>
<name>A0A1G4K7Z0_9SACH</name>
<keyword evidence="4 11" id="KW-0963">Cytoplasm</keyword>
<dbReference type="GO" id="GO:0015031">
    <property type="term" value="P:protein transport"/>
    <property type="evidence" value="ECO:0007669"/>
    <property type="project" value="UniProtKB-KW"/>
</dbReference>
<keyword evidence="5 11" id="KW-0645">Protease</keyword>
<evidence type="ECO:0000256" key="3">
    <source>
        <dbReference type="ARBA" id="ARBA00022448"/>
    </source>
</evidence>
<evidence type="ECO:0000256" key="8">
    <source>
        <dbReference type="ARBA" id="ARBA00022927"/>
    </source>
</evidence>
<evidence type="ECO:0000313" key="14">
    <source>
        <dbReference type="EMBL" id="SCV00059.1"/>
    </source>
</evidence>
<keyword evidence="7" id="KW-0788">Thiol protease</keyword>
<dbReference type="PANTHER" id="PTHR22624:SF49">
    <property type="entry name" value="CYSTEINE PROTEASE"/>
    <property type="match status" value="1"/>
</dbReference>
<feature type="region of interest" description="Disordered" evidence="12">
    <location>
        <begin position="374"/>
        <end position="394"/>
    </location>
</feature>
<dbReference type="InterPro" id="IPR005078">
    <property type="entry name" value="Peptidase_C54"/>
</dbReference>
<dbReference type="GO" id="GO:0000407">
    <property type="term" value="C:phagophore assembly site"/>
    <property type="evidence" value="ECO:0007669"/>
    <property type="project" value="UniProtKB-SubCell"/>
</dbReference>
<evidence type="ECO:0000256" key="6">
    <source>
        <dbReference type="ARBA" id="ARBA00022801"/>
    </source>
</evidence>
<dbReference type="Pfam" id="PF03416">
    <property type="entry name" value="Peptidase_C54"/>
    <property type="match status" value="1"/>
</dbReference>
<keyword evidence="8" id="KW-0653">Protein transport</keyword>
<comment type="similarity">
    <text evidence="2 11">Belongs to the peptidase C54 family.</text>
</comment>
<evidence type="ECO:0000256" key="11">
    <source>
        <dbReference type="RuleBase" id="RU363115"/>
    </source>
</evidence>
<evidence type="ECO:0000256" key="2">
    <source>
        <dbReference type="ARBA" id="ARBA00010958"/>
    </source>
</evidence>
<proteinExistence type="inferred from homology"/>
<evidence type="ECO:0000256" key="1">
    <source>
        <dbReference type="ARBA" id="ARBA00004329"/>
    </source>
</evidence>
<comment type="catalytic activity">
    <reaction evidence="10">
        <text>[protein]-C-terminal L-amino acid-glycyl-phosphatidylethanolamide + H2O = [protein]-C-terminal L-amino acid-glycine + a 1,2-diacyl-sn-glycero-3-phosphoethanolamine</text>
        <dbReference type="Rhea" id="RHEA:67548"/>
        <dbReference type="Rhea" id="RHEA-COMP:17323"/>
        <dbReference type="Rhea" id="RHEA-COMP:17324"/>
        <dbReference type="ChEBI" id="CHEBI:15377"/>
        <dbReference type="ChEBI" id="CHEBI:64612"/>
        <dbReference type="ChEBI" id="CHEBI:172940"/>
        <dbReference type="ChEBI" id="CHEBI:172941"/>
    </reaction>
    <physiologicalReaction direction="left-to-right" evidence="10">
        <dbReference type="Rhea" id="RHEA:67549"/>
    </physiologicalReaction>
</comment>
<dbReference type="EC" id="3.4.22.-" evidence="11"/>
<gene>
    <name evidence="14" type="ORF">LAME_0G07272G</name>
</gene>
<feature type="compositionally biased region" description="Acidic residues" evidence="12">
    <location>
        <begin position="374"/>
        <end position="385"/>
    </location>
</feature>
<evidence type="ECO:0000256" key="4">
    <source>
        <dbReference type="ARBA" id="ARBA00022490"/>
    </source>
</evidence>
<keyword evidence="11" id="KW-0539">Nucleus</keyword>